<dbReference type="InterPro" id="IPR032710">
    <property type="entry name" value="NTF2-like_dom_sf"/>
</dbReference>
<name>V2U7Z6_9GAMM</name>
<dbReference type="PATRIC" id="fig|1341683.3.peg.2411"/>
<dbReference type="STRING" id="396323.VH98_04895"/>
<dbReference type="AlphaFoldDB" id="V2U7Z6"/>
<sequence>MNEQTCPCGHGQYATCCQPLHQGIASAQSAEQLMRSRYSAFAKHEIDYIVKTTALGQQKQLDHAALDAWSRHNQWQKLEILNSLPKLDKSHAMVEFKAYYFDGQENQIHHEQSYFVYYADQWFFLDPTLPKTFSMKQACLCGSGKKFKHCCASFL</sequence>
<dbReference type="PANTHER" id="PTHR33747">
    <property type="entry name" value="UPF0225 PROTEIN SCO1677"/>
    <property type="match status" value="1"/>
</dbReference>
<evidence type="ECO:0000313" key="3">
    <source>
        <dbReference type="Proteomes" id="UP000018418"/>
    </source>
</evidence>
<organism evidence="2 3">
    <name type="scientific">Acinetobacter brisouii CIP 110357</name>
    <dbReference type="NCBI Taxonomy" id="1341683"/>
    <lineage>
        <taxon>Bacteria</taxon>
        <taxon>Pseudomonadati</taxon>
        <taxon>Pseudomonadota</taxon>
        <taxon>Gammaproteobacteria</taxon>
        <taxon>Moraxellales</taxon>
        <taxon>Moraxellaceae</taxon>
        <taxon>Acinetobacter</taxon>
    </lineage>
</organism>
<dbReference type="Pfam" id="PF17775">
    <property type="entry name" value="YchJ_M-like"/>
    <property type="match status" value="1"/>
</dbReference>
<proteinExistence type="predicted"/>
<dbReference type="SUPFAM" id="SSF103642">
    <property type="entry name" value="Sec-C motif"/>
    <property type="match status" value="1"/>
</dbReference>
<evidence type="ECO:0000313" key="2">
    <source>
        <dbReference type="EMBL" id="ESK50453.1"/>
    </source>
</evidence>
<dbReference type="Pfam" id="PF02810">
    <property type="entry name" value="SEC-C"/>
    <property type="match status" value="1"/>
</dbReference>
<feature type="domain" description="YchJ-like middle NTF2-like" evidence="1">
    <location>
        <begin position="29"/>
        <end position="126"/>
    </location>
</feature>
<dbReference type="InterPro" id="IPR004027">
    <property type="entry name" value="SEC_C_motif"/>
</dbReference>
<dbReference type="PANTHER" id="PTHR33747:SF1">
    <property type="entry name" value="ADENYLATE CYCLASE-ASSOCIATED CAP C-TERMINAL DOMAIN-CONTAINING PROTEIN"/>
    <property type="match status" value="1"/>
</dbReference>
<dbReference type="InterPro" id="IPR048469">
    <property type="entry name" value="YchJ-like_M"/>
</dbReference>
<dbReference type="EMBL" id="AYEU01000007">
    <property type="protein sequence ID" value="ESK50453.1"/>
    <property type="molecule type" value="Genomic_DNA"/>
</dbReference>
<dbReference type="SUPFAM" id="SSF54427">
    <property type="entry name" value="NTF2-like"/>
    <property type="match status" value="1"/>
</dbReference>
<evidence type="ECO:0000259" key="1">
    <source>
        <dbReference type="Pfam" id="PF17775"/>
    </source>
</evidence>
<gene>
    <name evidence="2" type="ORF">P255_02435</name>
</gene>
<keyword evidence="3" id="KW-1185">Reference proteome</keyword>
<dbReference type="HOGENOM" id="CLU_099590_0_1_6"/>
<dbReference type="Gene3D" id="3.10.450.50">
    <property type="match status" value="1"/>
</dbReference>
<accession>V2U7Z6</accession>
<dbReference type="RefSeq" id="WP_004902624.1">
    <property type="nucleotide sequence ID" value="NZ_BBTI01000005.1"/>
</dbReference>
<protein>
    <recommendedName>
        <fullName evidence="1">YchJ-like middle NTF2-like domain-containing protein</fullName>
    </recommendedName>
</protein>
<dbReference type="Proteomes" id="UP000018418">
    <property type="component" value="Unassembled WGS sequence"/>
</dbReference>
<dbReference type="OrthoDB" id="21421at2"/>
<comment type="caution">
    <text evidence="2">The sequence shown here is derived from an EMBL/GenBank/DDBJ whole genome shotgun (WGS) entry which is preliminary data.</text>
</comment>
<reference evidence="2 3" key="1">
    <citation type="submission" date="2013-10" db="EMBL/GenBank/DDBJ databases">
        <title>The Genome Sequence of Acinetobacter brisouii CIP 110357.</title>
        <authorList>
            <consortium name="The Broad Institute Genomics Platform"/>
            <consortium name="The Broad Institute Genome Sequencing Center for Infectious Disease"/>
            <person name="Cerqueira G."/>
            <person name="Feldgarden M."/>
            <person name="Courvalin P."/>
            <person name="Grillot-Courvalin C."/>
            <person name="Clermont D."/>
            <person name="Rocha E."/>
            <person name="Yoon E.-J."/>
            <person name="Nemec A."/>
            <person name="Young S.K."/>
            <person name="Zeng Q."/>
            <person name="Gargeya S."/>
            <person name="Fitzgerald M."/>
            <person name="Abouelleil A."/>
            <person name="Alvarado L."/>
            <person name="Berlin A.M."/>
            <person name="Chapman S.B."/>
            <person name="Gainer-Dewar J."/>
            <person name="Goldberg J."/>
            <person name="Gnerre S."/>
            <person name="Griggs A."/>
            <person name="Gujja S."/>
            <person name="Hansen M."/>
            <person name="Howarth C."/>
            <person name="Imamovic A."/>
            <person name="Ireland A."/>
            <person name="Larimer J."/>
            <person name="McCowan C."/>
            <person name="Murphy C."/>
            <person name="Pearson M."/>
            <person name="Poon T.W."/>
            <person name="Priest M."/>
            <person name="Roberts A."/>
            <person name="Saif S."/>
            <person name="Shea T."/>
            <person name="Sykes S."/>
            <person name="Wortman J."/>
            <person name="Nusbaum C."/>
            <person name="Birren B."/>
        </authorList>
    </citation>
    <scope>NUCLEOTIDE SEQUENCE [LARGE SCALE GENOMIC DNA]</scope>
    <source>
        <strain evidence="2 3">CIP 110357</strain>
    </source>
</reference>
<dbReference type="NCBIfam" id="NF002486">
    <property type="entry name" value="PRK01752.1"/>
    <property type="match status" value="1"/>
</dbReference>